<sequence>MAVTTDPVVVSNGLAPHLRPAAKVKSPQAASKSSLDIIDIRRAAVETNLKEEIISLFHPKEGPRQLQITYLEEYYLTNDEIEVLRKSSAQIANELPNGCMLIELGSGNLRKVNLLLQAIEDTGKSVDYYALDLSRTELERTLAQLPSYKHVHAHGLLGTYDDGREWLKQPSILTRQKCILTLGSSIGNFPRDDASRFLRGFSDVLSPVDRMIVGLDACNDPAKVYHAYNDKEGLTHQFVLNGLTHANEILGEEIFRLEDWKVIGEYVYDHEGGRHQAFYSPVKDTVVMGELIKAHERIEVEQSLKYSQAETTRLWNQAGMSEIGKWMLGNEYDEWPPVNEILTYQDRVRERLKSLYDKGIDVIPRAVGRAIWVGFEHEIMHLETLLYMMLQSDKTLPPPDTERPNFQKLAEKARTARVPNQWFNIPTQDIAIGLEDPEDGTDPETHFGWDNEKPVRHVKVHQFQAQARPITNEEYAQYMNDQHITKLPASWAELEPLRTTNGYTNGNTNGVHTNGYTNGHTNGYANGHTNGHGNGYANGSVKLFKSFLENKAVRTFYGLVPLKYALDWPVFASYDELAGCASWMGGRIPTFEEARSIYSYVHEQKKLQAEKKLGKTVPAVNGNNGVQETPPSQALASTNGNSSNSDELFVDLDGANVGLHHWHPVPVTGQGGELAGQAELGGIWEWTSSPLTKYEGFEPMSLYPAYTADFFDGKHNIVLGGSWATHPRIAGRKSFVNWYQRNYPYAWCGARLVRDVN</sequence>
<dbReference type="AlphaFoldDB" id="R8BQA7"/>
<dbReference type="InterPro" id="IPR051128">
    <property type="entry name" value="EgtD_Methyltrsf_superfamily"/>
</dbReference>
<keyword evidence="1" id="KW-0489">Methyltransferase</keyword>
<evidence type="ECO:0000256" key="3">
    <source>
        <dbReference type="ARBA" id="ARBA00022691"/>
    </source>
</evidence>
<dbReference type="Gene3D" id="3.40.50.150">
    <property type="entry name" value="Vaccinia Virus protein VP39"/>
    <property type="match status" value="1"/>
</dbReference>
<dbReference type="Proteomes" id="UP000014074">
    <property type="component" value="Unassembled WGS sequence"/>
</dbReference>
<protein>
    <submittedName>
        <fullName evidence="7">Putative duf323 domain protein</fullName>
    </submittedName>
</protein>
<dbReference type="GO" id="GO:0032259">
    <property type="term" value="P:methylation"/>
    <property type="evidence" value="ECO:0007669"/>
    <property type="project" value="UniProtKB-KW"/>
</dbReference>
<dbReference type="InterPro" id="IPR019257">
    <property type="entry name" value="MeTrfase_dom"/>
</dbReference>
<evidence type="ECO:0000313" key="7">
    <source>
        <dbReference type="EMBL" id="EOO01537.1"/>
    </source>
</evidence>
<dbReference type="InterPro" id="IPR005532">
    <property type="entry name" value="SUMF_dom"/>
</dbReference>
<dbReference type="HOGENOM" id="CLU_006921_0_1_1"/>
<dbReference type="eggNOG" id="ENOG502QS9T">
    <property type="taxonomic scope" value="Eukaryota"/>
</dbReference>
<reference evidence="8" key="1">
    <citation type="journal article" date="2013" name="Genome Announc.">
        <title>Draft genome sequence of the ascomycete Phaeoacremonium aleophilum strain UCR-PA7, a causal agent of the esca disease complex in grapevines.</title>
        <authorList>
            <person name="Blanco-Ulate B."/>
            <person name="Rolshausen P."/>
            <person name="Cantu D."/>
        </authorList>
    </citation>
    <scope>NUCLEOTIDE SEQUENCE [LARGE SCALE GENOMIC DNA]</scope>
    <source>
        <strain evidence="8">UCR-PA7</strain>
    </source>
</reference>
<evidence type="ECO:0000256" key="2">
    <source>
        <dbReference type="ARBA" id="ARBA00022679"/>
    </source>
</evidence>
<organism evidence="7 8">
    <name type="scientific">Phaeoacremonium minimum (strain UCR-PA7)</name>
    <name type="common">Esca disease fungus</name>
    <name type="synonym">Togninia minima</name>
    <dbReference type="NCBI Taxonomy" id="1286976"/>
    <lineage>
        <taxon>Eukaryota</taxon>
        <taxon>Fungi</taxon>
        <taxon>Dikarya</taxon>
        <taxon>Ascomycota</taxon>
        <taxon>Pezizomycotina</taxon>
        <taxon>Sordariomycetes</taxon>
        <taxon>Sordariomycetidae</taxon>
        <taxon>Togniniales</taxon>
        <taxon>Togniniaceae</taxon>
        <taxon>Phaeoacremonium</taxon>
    </lineage>
</organism>
<dbReference type="GO" id="GO:1903257">
    <property type="term" value="P:selenoneine biosynthetic process"/>
    <property type="evidence" value="ECO:0007669"/>
    <property type="project" value="EnsemblFungi"/>
</dbReference>
<dbReference type="KEGG" id="tmn:UCRPA7_3011"/>
<dbReference type="GO" id="GO:0052699">
    <property type="term" value="P:ergothioneine biosynthetic process"/>
    <property type="evidence" value="ECO:0007669"/>
    <property type="project" value="EnsemblFungi"/>
</dbReference>
<name>R8BQA7_PHAM7</name>
<evidence type="ECO:0000313" key="8">
    <source>
        <dbReference type="Proteomes" id="UP000014074"/>
    </source>
</evidence>
<keyword evidence="3" id="KW-0949">S-adenosyl-L-methionine</keyword>
<dbReference type="SUPFAM" id="SSF56436">
    <property type="entry name" value="C-type lectin-like"/>
    <property type="match status" value="1"/>
</dbReference>
<dbReference type="PANTHER" id="PTHR43397:SF1">
    <property type="entry name" value="ERGOTHIONEINE BIOSYNTHESIS PROTEIN 1"/>
    <property type="match status" value="1"/>
</dbReference>
<dbReference type="RefSeq" id="XP_007913853.1">
    <property type="nucleotide sequence ID" value="XM_007915662.1"/>
</dbReference>
<dbReference type="PANTHER" id="PTHR43397">
    <property type="entry name" value="ERGOTHIONEINE BIOSYNTHESIS PROTEIN 1"/>
    <property type="match status" value="1"/>
</dbReference>
<dbReference type="InterPro" id="IPR016187">
    <property type="entry name" value="CTDL_fold"/>
</dbReference>
<dbReference type="Pfam" id="PF10017">
    <property type="entry name" value="Methyltransf_33"/>
    <property type="match status" value="1"/>
</dbReference>
<dbReference type="NCBIfam" id="TIGR03439">
    <property type="entry name" value="methyl_EasF"/>
    <property type="match status" value="1"/>
</dbReference>
<dbReference type="InterPro" id="IPR042095">
    <property type="entry name" value="SUMF_sf"/>
</dbReference>
<accession>R8BQA7</accession>
<dbReference type="GeneID" id="19323319"/>
<dbReference type="EMBL" id="KB932993">
    <property type="protein sequence ID" value="EOO01537.1"/>
    <property type="molecule type" value="Genomic_DNA"/>
</dbReference>
<dbReference type="Pfam" id="PF03781">
    <property type="entry name" value="FGE-sulfatase"/>
    <property type="match status" value="1"/>
</dbReference>
<feature type="domain" description="Sulfatase-modifying factor enzyme-like" evidence="5">
    <location>
        <begin position="440"/>
        <end position="754"/>
    </location>
</feature>
<dbReference type="OrthoDB" id="659at2759"/>
<dbReference type="GO" id="GO:0052706">
    <property type="term" value="F:L-histidine N(alpha)-methyltransferase activity"/>
    <property type="evidence" value="ECO:0007669"/>
    <property type="project" value="EnsemblFungi"/>
</dbReference>
<evidence type="ECO:0000256" key="4">
    <source>
        <dbReference type="SAM" id="MobiDB-lite"/>
    </source>
</evidence>
<keyword evidence="2" id="KW-0808">Transferase</keyword>
<feature type="domain" description="Histidine-specific methyltransferase SAM-dependent" evidence="6">
    <location>
        <begin position="67"/>
        <end position="327"/>
    </location>
</feature>
<dbReference type="InterPro" id="IPR017805">
    <property type="entry name" value="SAM_MeTrfase_EasF-type_put"/>
</dbReference>
<dbReference type="InterPro" id="IPR029063">
    <property type="entry name" value="SAM-dependent_MTases_sf"/>
</dbReference>
<proteinExistence type="predicted"/>
<dbReference type="Gene3D" id="3.90.1580.10">
    <property type="entry name" value="paralog of FGE (formylglycine-generating enzyme)"/>
    <property type="match status" value="1"/>
</dbReference>
<gene>
    <name evidence="7" type="ORF">UCRPA7_3011</name>
</gene>
<feature type="region of interest" description="Disordered" evidence="4">
    <location>
        <begin position="617"/>
        <end position="642"/>
    </location>
</feature>
<keyword evidence="8" id="KW-1185">Reference proteome</keyword>
<evidence type="ECO:0000259" key="6">
    <source>
        <dbReference type="Pfam" id="PF10017"/>
    </source>
</evidence>
<evidence type="ECO:0000259" key="5">
    <source>
        <dbReference type="Pfam" id="PF03781"/>
    </source>
</evidence>
<evidence type="ECO:0000256" key="1">
    <source>
        <dbReference type="ARBA" id="ARBA00022603"/>
    </source>
</evidence>
<feature type="compositionally biased region" description="Polar residues" evidence="4">
    <location>
        <begin position="621"/>
        <end position="642"/>
    </location>
</feature>